<dbReference type="GO" id="GO:0003964">
    <property type="term" value="F:RNA-directed DNA polymerase activity"/>
    <property type="evidence" value="ECO:0007669"/>
    <property type="project" value="UniProtKB-KW"/>
</dbReference>
<sequence length="351" mass="39315">FDDLKSPNVDDETFDMDGDIRLIEIFLNNDISNDLPPPLPMYEIDETEKNKTSIEYPLNLKLKDLPLHFDYRTVAYPIGIAEDVFVQVGKFTFPANFVVVDYDVDPRVPLILGRPFLRTTHALGDVHGEVLTLQVGDEKLVFNVKSALKYPRKHGDEPIHKIDILDITCEDHFHEVLNVQNSINPMSGSPTPSFDPVVASLSPSLTPFGDSDFILEIDTFLAFDDLKSPNVDDETFDMDGDIRLIEIFLFTARDSILVIGVSLTLFPSLYVGDPVFFLTLMGELAFVGADMANLFVVRPSIEFPVSSPSFEYFSITEADLVHSRNSFQRDYILPGLLVVVSADVVSIAPYI</sequence>
<dbReference type="PANTHER" id="PTHR33067">
    <property type="entry name" value="RNA-DIRECTED DNA POLYMERASE-RELATED"/>
    <property type="match status" value="1"/>
</dbReference>
<feature type="non-terminal residue" evidence="1">
    <location>
        <position position="1"/>
    </location>
</feature>
<protein>
    <submittedName>
        <fullName evidence="1">Reverse transcriptase domain-containing protein</fullName>
    </submittedName>
</protein>
<dbReference type="Gene3D" id="2.40.70.10">
    <property type="entry name" value="Acid Proteases"/>
    <property type="match status" value="1"/>
</dbReference>
<gene>
    <name evidence="1" type="ORF">Tci_679214</name>
</gene>
<keyword evidence="1" id="KW-0548">Nucleotidyltransferase</keyword>
<dbReference type="EMBL" id="BKCJ010546059">
    <property type="protein sequence ID" value="GFB07243.1"/>
    <property type="molecule type" value="Genomic_DNA"/>
</dbReference>
<comment type="caution">
    <text evidence="1">The sequence shown here is derived from an EMBL/GenBank/DDBJ whole genome shotgun (WGS) entry which is preliminary data.</text>
</comment>
<dbReference type="InterPro" id="IPR021109">
    <property type="entry name" value="Peptidase_aspartic_dom_sf"/>
</dbReference>
<keyword evidence="1" id="KW-0695">RNA-directed DNA polymerase</keyword>
<keyword evidence="1" id="KW-0808">Transferase</keyword>
<accession>A0A699KRC0</accession>
<organism evidence="1">
    <name type="scientific">Tanacetum cinerariifolium</name>
    <name type="common">Dalmatian daisy</name>
    <name type="synonym">Chrysanthemum cinerariifolium</name>
    <dbReference type="NCBI Taxonomy" id="118510"/>
    <lineage>
        <taxon>Eukaryota</taxon>
        <taxon>Viridiplantae</taxon>
        <taxon>Streptophyta</taxon>
        <taxon>Embryophyta</taxon>
        <taxon>Tracheophyta</taxon>
        <taxon>Spermatophyta</taxon>
        <taxon>Magnoliopsida</taxon>
        <taxon>eudicotyledons</taxon>
        <taxon>Gunneridae</taxon>
        <taxon>Pentapetalae</taxon>
        <taxon>asterids</taxon>
        <taxon>campanulids</taxon>
        <taxon>Asterales</taxon>
        <taxon>Asteraceae</taxon>
        <taxon>Asteroideae</taxon>
        <taxon>Anthemideae</taxon>
        <taxon>Anthemidinae</taxon>
        <taxon>Tanacetum</taxon>
    </lineage>
</organism>
<evidence type="ECO:0000313" key="1">
    <source>
        <dbReference type="EMBL" id="GFB07243.1"/>
    </source>
</evidence>
<reference evidence="1" key="1">
    <citation type="journal article" date="2019" name="Sci. Rep.">
        <title>Draft genome of Tanacetum cinerariifolium, the natural source of mosquito coil.</title>
        <authorList>
            <person name="Yamashiro T."/>
            <person name="Shiraishi A."/>
            <person name="Satake H."/>
            <person name="Nakayama K."/>
        </authorList>
    </citation>
    <scope>NUCLEOTIDE SEQUENCE</scope>
</reference>
<proteinExistence type="predicted"/>
<name>A0A699KRC0_TANCI</name>
<dbReference type="PANTHER" id="PTHR33067:SF9">
    <property type="entry name" value="RNA-DIRECTED DNA POLYMERASE"/>
    <property type="match status" value="1"/>
</dbReference>
<dbReference type="AlphaFoldDB" id="A0A699KRC0"/>